<evidence type="ECO:0000256" key="5">
    <source>
        <dbReference type="ARBA" id="ARBA00022692"/>
    </source>
</evidence>
<feature type="transmembrane region" description="Helical" evidence="11">
    <location>
        <begin position="134"/>
        <end position="152"/>
    </location>
</feature>
<dbReference type="CDD" id="cd06160">
    <property type="entry name" value="S2P-M50_like_2"/>
    <property type="match status" value="1"/>
</dbReference>
<evidence type="ECO:0000256" key="11">
    <source>
        <dbReference type="SAM" id="Phobius"/>
    </source>
</evidence>
<comment type="similarity">
    <text evidence="3">Belongs to the peptidase M50B family.</text>
</comment>
<feature type="transmembrane region" description="Helical" evidence="11">
    <location>
        <begin position="231"/>
        <end position="260"/>
    </location>
</feature>
<feature type="transmembrane region" description="Helical" evidence="11">
    <location>
        <begin position="280"/>
        <end position="301"/>
    </location>
</feature>
<keyword evidence="4 13" id="KW-0645">Protease</keyword>
<keyword evidence="8 11" id="KW-1133">Transmembrane helix</keyword>
<feature type="region of interest" description="Disordered" evidence="10">
    <location>
        <begin position="1"/>
        <end position="26"/>
    </location>
</feature>
<evidence type="ECO:0000259" key="12">
    <source>
        <dbReference type="Pfam" id="PF02163"/>
    </source>
</evidence>
<evidence type="ECO:0000256" key="10">
    <source>
        <dbReference type="SAM" id="MobiDB-lite"/>
    </source>
</evidence>
<evidence type="ECO:0000256" key="1">
    <source>
        <dbReference type="ARBA" id="ARBA00001947"/>
    </source>
</evidence>
<keyword evidence="7" id="KW-0809">Transit peptide</keyword>
<gene>
    <name evidence="13" type="ORF">G3M70_15480</name>
</gene>
<proteinExistence type="inferred from homology"/>
<evidence type="ECO:0000256" key="9">
    <source>
        <dbReference type="ARBA" id="ARBA00023136"/>
    </source>
</evidence>
<dbReference type="InterPro" id="IPR008915">
    <property type="entry name" value="Peptidase_M50"/>
</dbReference>
<protein>
    <submittedName>
        <fullName evidence="13">Site-2 protease family protein</fullName>
    </submittedName>
</protein>
<feature type="transmembrane region" description="Helical" evidence="11">
    <location>
        <begin position="188"/>
        <end position="210"/>
    </location>
</feature>
<dbReference type="KEGG" id="nli:G3M70_15480"/>
<comment type="cofactor">
    <cofactor evidence="1">
        <name>Zn(2+)</name>
        <dbReference type="ChEBI" id="CHEBI:29105"/>
    </cofactor>
</comment>
<evidence type="ECO:0000256" key="7">
    <source>
        <dbReference type="ARBA" id="ARBA00022946"/>
    </source>
</evidence>
<dbReference type="EMBL" id="CP048685">
    <property type="protein sequence ID" value="QPJ63199.1"/>
    <property type="molecule type" value="Genomic_DNA"/>
</dbReference>
<dbReference type="PANTHER" id="PTHR31412:SF0">
    <property type="entry name" value="ZINC METALLOPROTEASE EGY1, CHLOROPLASTIC-RELATED"/>
    <property type="match status" value="1"/>
</dbReference>
<dbReference type="InterPro" id="IPR044838">
    <property type="entry name" value="EGY1-like"/>
</dbReference>
<feature type="transmembrane region" description="Helical" evidence="11">
    <location>
        <begin position="42"/>
        <end position="58"/>
    </location>
</feature>
<evidence type="ECO:0000313" key="13">
    <source>
        <dbReference type="EMBL" id="QPJ63199.1"/>
    </source>
</evidence>
<dbReference type="Pfam" id="PF02163">
    <property type="entry name" value="Peptidase_M50"/>
    <property type="match status" value="1"/>
</dbReference>
<dbReference type="GO" id="GO:0006508">
    <property type="term" value="P:proteolysis"/>
    <property type="evidence" value="ECO:0007669"/>
    <property type="project" value="UniProtKB-KW"/>
</dbReference>
<feature type="transmembrane region" description="Helical" evidence="11">
    <location>
        <begin position="96"/>
        <end position="114"/>
    </location>
</feature>
<keyword evidence="9 11" id="KW-0472">Membrane</keyword>
<dbReference type="AlphaFoldDB" id="A0A7T0G190"/>
<reference evidence="13 14" key="1">
    <citation type="submission" date="2020-02" db="EMBL/GenBank/DDBJ databases">
        <title>Genomic and physiological characterization of two novel Nitrospinaceae genera.</title>
        <authorList>
            <person name="Mueller A.J."/>
            <person name="Jung M.-Y."/>
            <person name="Strachan C.R."/>
            <person name="Herbold C.W."/>
            <person name="Kirkegaard R.H."/>
            <person name="Daims H."/>
        </authorList>
    </citation>
    <scope>NUCLEOTIDE SEQUENCE [LARGE SCALE GENOMIC DNA]</scope>
    <source>
        <strain evidence="13">EB</strain>
    </source>
</reference>
<sequence length="302" mass="33083">MDSKKEEHEDQETPVASESFSSEPGIPAVQPVSSRFELTPKTWGLFSILFFATVWTTWAQGGPWFSFCLLLILTAHEFGHYFACVKNNVDASLPNFIPAPSIFLAGTFGAFINIKEPIPNRKALMEIGASGPLAGFVVALPVLLIGVALSEVRPAVGIGSDQSFGHSILSMGVTQLLVGSPSREGMMLWIHPAAFAGWFGLFFTAMNLLPLGQLDGGHVIYSMYKRQKHLLVARLSFGALIALGFIWAGWWILAAMVLLMGLQHPPITYDDDLLEPVHKWMGYCCMGIFLLTFIPVPLSLIK</sequence>
<evidence type="ECO:0000256" key="4">
    <source>
        <dbReference type="ARBA" id="ARBA00022670"/>
    </source>
</evidence>
<feature type="domain" description="Peptidase M50" evidence="12">
    <location>
        <begin position="65"/>
        <end position="228"/>
    </location>
</feature>
<dbReference type="GO" id="GO:0016020">
    <property type="term" value="C:membrane"/>
    <property type="evidence" value="ECO:0007669"/>
    <property type="project" value="UniProtKB-SubCell"/>
</dbReference>
<organism evidence="13 14">
    <name type="scientific">Candidatus Nitronauta litoralis</name>
    <dbReference type="NCBI Taxonomy" id="2705533"/>
    <lineage>
        <taxon>Bacteria</taxon>
        <taxon>Pseudomonadati</taxon>
        <taxon>Nitrospinota/Tectimicrobiota group</taxon>
        <taxon>Nitrospinota</taxon>
        <taxon>Nitrospinia</taxon>
        <taxon>Nitrospinales</taxon>
        <taxon>Nitrospinaceae</taxon>
        <taxon>Candidatus Nitronauta</taxon>
    </lineage>
</organism>
<evidence type="ECO:0000256" key="6">
    <source>
        <dbReference type="ARBA" id="ARBA00022801"/>
    </source>
</evidence>
<comment type="subcellular location">
    <subcellularLocation>
        <location evidence="2">Membrane</location>
        <topology evidence="2">Multi-pass membrane protein</topology>
    </subcellularLocation>
</comment>
<evidence type="ECO:0000313" key="14">
    <source>
        <dbReference type="Proteomes" id="UP000594688"/>
    </source>
</evidence>
<dbReference type="PANTHER" id="PTHR31412">
    <property type="entry name" value="ZINC METALLOPROTEASE EGY1"/>
    <property type="match status" value="1"/>
</dbReference>
<evidence type="ECO:0000256" key="8">
    <source>
        <dbReference type="ARBA" id="ARBA00022989"/>
    </source>
</evidence>
<accession>A0A7T0G190</accession>
<keyword evidence="5 11" id="KW-0812">Transmembrane</keyword>
<name>A0A7T0G190_9BACT</name>
<dbReference type="Proteomes" id="UP000594688">
    <property type="component" value="Chromosome"/>
</dbReference>
<evidence type="ECO:0000256" key="2">
    <source>
        <dbReference type="ARBA" id="ARBA00004141"/>
    </source>
</evidence>
<dbReference type="GO" id="GO:0008233">
    <property type="term" value="F:peptidase activity"/>
    <property type="evidence" value="ECO:0007669"/>
    <property type="project" value="UniProtKB-KW"/>
</dbReference>
<evidence type="ECO:0000256" key="3">
    <source>
        <dbReference type="ARBA" id="ARBA00007931"/>
    </source>
</evidence>
<keyword evidence="6" id="KW-0378">Hydrolase</keyword>